<comment type="similarity">
    <text evidence="1">Belongs to the IMPACT family.</text>
</comment>
<dbReference type="GO" id="GO:0005840">
    <property type="term" value="C:ribosome"/>
    <property type="evidence" value="ECO:0007669"/>
    <property type="project" value="UniProtKB-KW"/>
</dbReference>
<dbReference type="Proteomes" id="UP000054144">
    <property type="component" value="Unassembled WGS sequence"/>
</dbReference>
<evidence type="ECO:0000313" key="3">
    <source>
        <dbReference type="EMBL" id="KIY53982.1"/>
    </source>
</evidence>
<gene>
    <name evidence="3" type="ORF">FISHEDRAFT_32204</name>
</gene>
<dbReference type="GO" id="GO:0005737">
    <property type="term" value="C:cytoplasm"/>
    <property type="evidence" value="ECO:0007669"/>
    <property type="project" value="TreeGrafter"/>
</dbReference>
<feature type="domain" description="Impact N-terminal" evidence="2">
    <location>
        <begin position="37"/>
        <end position="144"/>
    </location>
</feature>
<keyword evidence="4" id="KW-1185">Reference proteome</keyword>
<dbReference type="EMBL" id="KN881581">
    <property type="protein sequence ID" value="KIY53982.1"/>
    <property type="molecule type" value="Genomic_DNA"/>
</dbReference>
<dbReference type="InterPro" id="IPR023582">
    <property type="entry name" value="Impact"/>
</dbReference>
<sequence length="162" mass="17912">MSTATSVRCVLHLTSICPYGSTGWSYPVYTSERVQDRRSTFMAHASTFTDASTLPHFLDHLNTIARTKKATHCTYAYRIVRAPDAAAELGQHDGGENGSGERLSRLLDMSSCKNVIVVVWRWYGGVQLGADRWKRISEVAKDALTQGGFLSGRRKASGKSRK</sequence>
<dbReference type="AlphaFoldDB" id="A0A0D7AQZ3"/>
<dbReference type="OrthoDB" id="69641at2759"/>
<keyword evidence="3" id="KW-0687">Ribonucleoprotein</keyword>
<dbReference type="PANTHER" id="PTHR16301:SF25">
    <property type="entry name" value="PROTEIN IMPACT"/>
    <property type="match status" value="1"/>
</dbReference>
<dbReference type="InterPro" id="IPR020568">
    <property type="entry name" value="Ribosomal_Su5_D2-typ_SF"/>
</dbReference>
<dbReference type="SUPFAM" id="SSF54211">
    <property type="entry name" value="Ribosomal protein S5 domain 2-like"/>
    <property type="match status" value="1"/>
</dbReference>
<keyword evidence="3" id="KW-0689">Ribosomal protein</keyword>
<dbReference type="GO" id="GO:0006446">
    <property type="term" value="P:regulation of translational initiation"/>
    <property type="evidence" value="ECO:0007669"/>
    <property type="project" value="TreeGrafter"/>
</dbReference>
<dbReference type="Gene3D" id="3.30.230.30">
    <property type="entry name" value="Impact, N-terminal domain"/>
    <property type="match status" value="1"/>
</dbReference>
<proteinExistence type="inferred from homology"/>
<dbReference type="InterPro" id="IPR001498">
    <property type="entry name" value="Impact_N"/>
</dbReference>
<accession>A0A0D7AQZ3</accession>
<evidence type="ECO:0000256" key="1">
    <source>
        <dbReference type="ARBA" id="ARBA00007665"/>
    </source>
</evidence>
<organism evidence="3 4">
    <name type="scientific">Fistulina hepatica ATCC 64428</name>
    <dbReference type="NCBI Taxonomy" id="1128425"/>
    <lineage>
        <taxon>Eukaryota</taxon>
        <taxon>Fungi</taxon>
        <taxon>Dikarya</taxon>
        <taxon>Basidiomycota</taxon>
        <taxon>Agaricomycotina</taxon>
        <taxon>Agaricomycetes</taxon>
        <taxon>Agaricomycetidae</taxon>
        <taxon>Agaricales</taxon>
        <taxon>Fistulinaceae</taxon>
        <taxon>Fistulina</taxon>
    </lineage>
</organism>
<dbReference type="PANTHER" id="PTHR16301">
    <property type="entry name" value="IMPACT-RELATED"/>
    <property type="match status" value="1"/>
</dbReference>
<protein>
    <submittedName>
        <fullName evidence="3">Ribosomal protein S5 domain 2-like protein</fullName>
    </submittedName>
</protein>
<evidence type="ECO:0000259" key="2">
    <source>
        <dbReference type="Pfam" id="PF01205"/>
    </source>
</evidence>
<evidence type="ECO:0000313" key="4">
    <source>
        <dbReference type="Proteomes" id="UP000054144"/>
    </source>
</evidence>
<dbReference type="InterPro" id="IPR036956">
    <property type="entry name" value="Impact_N_sf"/>
</dbReference>
<dbReference type="Pfam" id="PF01205">
    <property type="entry name" value="Impact_N"/>
    <property type="match status" value="1"/>
</dbReference>
<dbReference type="GO" id="GO:0140469">
    <property type="term" value="P:GCN2-mediated signaling"/>
    <property type="evidence" value="ECO:0007669"/>
    <property type="project" value="TreeGrafter"/>
</dbReference>
<reference evidence="3 4" key="1">
    <citation type="journal article" date="2015" name="Fungal Genet. Biol.">
        <title>Evolution of novel wood decay mechanisms in Agaricales revealed by the genome sequences of Fistulina hepatica and Cylindrobasidium torrendii.</title>
        <authorList>
            <person name="Floudas D."/>
            <person name="Held B.W."/>
            <person name="Riley R."/>
            <person name="Nagy L.G."/>
            <person name="Koehler G."/>
            <person name="Ransdell A.S."/>
            <person name="Younus H."/>
            <person name="Chow J."/>
            <person name="Chiniquy J."/>
            <person name="Lipzen A."/>
            <person name="Tritt A."/>
            <person name="Sun H."/>
            <person name="Haridas S."/>
            <person name="LaButti K."/>
            <person name="Ohm R.A."/>
            <person name="Kues U."/>
            <person name="Blanchette R.A."/>
            <person name="Grigoriev I.V."/>
            <person name="Minto R.E."/>
            <person name="Hibbett D.S."/>
        </authorList>
    </citation>
    <scope>NUCLEOTIDE SEQUENCE [LARGE SCALE GENOMIC DNA]</scope>
    <source>
        <strain evidence="3 4">ATCC 64428</strain>
    </source>
</reference>
<name>A0A0D7AQZ3_9AGAR</name>